<dbReference type="PANTHER" id="PTHR42885:SF1">
    <property type="entry name" value="THREONINE-PHOSPHATE DECARBOXYLASE"/>
    <property type="match status" value="1"/>
</dbReference>
<evidence type="ECO:0000256" key="1">
    <source>
        <dbReference type="ARBA" id="ARBA00001933"/>
    </source>
</evidence>
<dbReference type="Proteomes" id="UP000244925">
    <property type="component" value="Unassembled WGS sequence"/>
</dbReference>
<feature type="domain" description="Aminotransferase class I/classII large" evidence="3">
    <location>
        <begin position="17"/>
        <end position="321"/>
    </location>
</feature>
<proteinExistence type="predicted"/>
<keyword evidence="5" id="KW-1185">Reference proteome</keyword>
<comment type="caution">
    <text evidence="4">The sequence shown here is derived from an EMBL/GenBank/DDBJ whole genome shotgun (WGS) entry which is preliminary data.</text>
</comment>
<dbReference type="GO" id="GO:0030170">
    <property type="term" value="F:pyridoxal phosphate binding"/>
    <property type="evidence" value="ECO:0007669"/>
    <property type="project" value="InterPro"/>
</dbReference>
<evidence type="ECO:0000313" key="4">
    <source>
        <dbReference type="EMBL" id="PWB09744.1"/>
    </source>
</evidence>
<dbReference type="EMBL" id="PUBV01000001">
    <property type="protein sequence ID" value="PWB09744.1"/>
    <property type="molecule type" value="Genomic_DNA"/>
</dbReference>
<organism evidence="4 5">
    <name type="scientific">Paramuribaculum intestinale</name>
    <dbReference type="NCBI Taxonomy" id="2094151"/>
    <lineage>
        <taxon>Bacteria</taxon>
        <taxon>Pseudomonadati</taxon>
        <taxon>Bacteroidota</taxon>
        <taxon>Bacteroidia</taxon>
        <taxon>Bacteroidales</taxon>
        <taxon>Muribaculaceae</taxon>
        <taxon>Paramuribaculum</taxon>
    </lineage>
</organism>
<dbReference type="InterPro" id="IPR015421">
    <property type="entry name" value="PyrdxlP-dep_Trfase_major"/>
</dbReference>
<evidence type="ECO:0000313" key="5">
    <source>
        <dbReference type="Proteomes" id="UP000244925"/>
    </source>
</evidence>
<reference evidence="5" key="1">
    <citation type="submission" date="2018-02" db="EMBL/GenBank/DDBJ databases">
        <authorList>
            <person name="Clavel T."/>
            <person name="Strowig T."/>
        </authorList>
    </citation>
    <scope>NUCLEOTIDE SEQUENCE [LARGE SCALE GENOMIC DNA]</scope>
    <source>
        <strain evidence="5">DSM 100764</strain>
    </source>
</reference>
<dbReference type="AlphaFoldDB" id="A0A2V1J2J8"/>
<name>A0A2V1J2J8_9BACT</name>
<gene>
    <name evidence="4" type="ORF">C5O25_00630</name>
</gene>
<evidence type="ECO:0000259" key="3">
    <source>
        <dbReference type="Pfam" id="PF00155"/>
    </source>
</evidence>
<accession>A0A2V1J2J8</accession>
<dbReference type="Gene3D" id="3.40.640.10">
    <property type="entry name" value="Type I PLP-dependent aspartate aminotransferase-like (Major domain)"/>
    <property type="match status" value="1"/>
</dbReference>
<dbReference type="PANTHER" id="PTHR42885">
    <property type="entry name" value="HISTIDINOL-PHOSPHATE AMINOTRANSFERASE-RELATED"/>
    <property type="match status" value="1"/>
</dbReference>
<dbReference type="SUPFAM" id="SSF53383">
    <property type="entry name" value="PLP-dependent transferases"/>
    <property type="match status" value="1"/>
</dbReference>
<dbReference type="Gene3D" id="3.90.1150.10">
    <property type="entry name" value="Aspartate Aminotransferase, domain 1"/>
    <property type="match status" value="1"/>
</dbReference>
<dbReference type="GeneID" id="93424265"/>
<evidence type="ECO:0000256" key="2">
    <source>
        <dbReference type="ARBA" id="ARBA00022898"/>
    </source>
</evidence>
<dbReference type="InterPro" id="IPR004839">
    <property type="entry name" value="Aminotransferase_I/II_large"/>
</dbReference>
<dbReference type="CDD" id="cd00609">
    <property type="entry name" value="AAT_like"/>
    <property type="match status" value="1"/>
</dbReference>
<dbReference type="InterPro" id="IPR015424">
    <property type="entry name" value="PyrdxlP-dep_Trfase"/>
</dbReference>
<keyword evidence="2" id="KW-0663">Pyridoxal phosphate</keyword>
<comment type="cofactor">
    <cofactor evidence="1">
        <name>pyridoxal 5'-phosphate</name>
        <dbReference type="ChEBI" id="CHEBI:597326"/>
    </cofactor>
</comment>
<sequence>MTEGHGDDIYRYSGLVKVNFSTNIWQYPDLSALKRFMASKLDFVASYPEPEPYSLEHRLADDIGIEYGQIMVTAGVTDAIYTIARNIAAGRRSGIVGPTFAEYADACSAAGVVYDYFGDAEEAAVKSDVVWICNPNNPDGRVIDAGGLAALIASRLSVMFVIDTAYSDYCRAEKLDVSTMAGHDNVILLHSLTKQCCVPGLRVGYLTASAENIRSLRRHRMPWAVNALASSCAEFLIDNPPVIPVDMLLAESKRMQCAMAAMGYDVTPSATNFFLGAVPCGSAAALKEWLVSRHGLLIRDASNFAGLSAGHFRIAAQRGDENDLLLDALKEWIGKYC</sequence>
<dbReference type="RefSeq" id="WP_107034796.1">
    <property type="nucleotide sequence ID" value="NZ_CAOXDM010000029.1"/>
</dbReference>
<protein>
    <submittedName>
        <fullName evidence="4">Threonine-phosphate decarboxylase</fullName>
    </submittedName>
</protein>
<dbReference type="InterPro" id="IPR015422">
    <property type="entry name" value="PyrdxlP-dep_Trfase_small"/>
</dbReference>
<dbReference type="Pfam" id="PF00155">
    <property type="entry name" value="Aminotran_1_2"/>
    <property type="match status" value="1"/>
</dbReference>